<evidence type="ECO:0000256" key="2">
    <source>
        <dbReference type="ARBA" id="ARBA00009142"/>
    </source>
</evidence>
<dbReference type="OrthoDB" id="45564at2"/>
<reference evidence="7" key="1">
    <citation type="submission" date="2020-08" db="EMBL/GenBank/DDBJ databases">
        <title>Changes in the skin microbiome associated with squamous cell carcinoma in transplant recipients.</title>
        <authorList>
            <person name="Zaugg J."/>
            <person name="Krueger A."/>
            <person name="Lachner N."/>
        </authorList>
    </citation>
    <scope>NUCLEOTIDE SEQUENCE</scope>
    <source>
        <strain evidence="7">R5988</strain>
    </source>
</reference>
<comment type="caution">
    <text evidence="8">The sequence shown here is derived from an EMBL/GenBank/DDBJ whole genome shotgun (WGS) entry which is preliminary data.</text>
</comment>
<feature type="transmembrane region" description="Helical" evidence="6">
    <location>
        <begin position="74"/>
        <end position="96"/>
    </location>
</feature>
<evidence type="ECO:0000256" key="1">
    <source>
        <dbReference type="ARBA" id="ARBA00004141"/>
    </source>
</evidence>
<sequence length="299" mass="32238">MRKVLIFAIAGFLAQLVDGSLGMGFGASSSSILLTYGIAPAVVSATVHFSEIATTAASGTSHWRFDNVHKPTMLKLAIPGSISAFIGAGVLTFIHGDYIKPFIALFLLSMGFYILYQFLFKRAHEHHHHVGNLSSFKVIPQGFVAGFLDAIGGGGWGPVNTPLLLSSKKIQPRYAIGTVSASEFFVTSSAALSFIIFLGVTQINWFAVIALSLGGMVAAPISAYLVKVLPINILAICVGGLIIFTNSNALLSYFVKDNTISNTVRFIIILAIIILLVFQVVRNKKLSFSYKKSRVNKYN</sequence>
<keyword evidence="6" id="KW-1003">Cell membrane</keyword>
<dbReference type="AlphaFoldDB" id="A0A2T4LMR0"/>
<evidence type="ECO:0000256" key="5">
    <source>
        <dbReference type="ARBA" id="ARBA00023136"/>
    </source>
</evidence>
<keyword evidence="5 6" id="KW-0472">Membrane</keyword>
<protein>
    <recommendedName>
        <fullName evidence="6">Probable membrane transporter protein</fullName>
    </recommendedName>
</protein>
<comment type="similarity">
    <text evidence="2 6">Belongs to the 4-toluene sulfonate uptake permease (TSUP) (TC 2.A.102) family.</text>
</comment>
<dbReference type="GeneID" id="50017749"/>
<accession>A0A2T4LMR0</accession>
<reference evidence="8" key="2">
    <citation type="submission" date="2020-11" db="EMBL/GenBank/DDBJ databases">
        <title>Molecular epidemiology and genomic profiles of multidrug-resistant bacteria collected from clinical sources in South Africa.</title>
        <authorList>
            <person name="Asante J."/>
            <person name="Amoako D.G."/>
        </authorList>
    </citation>
    <scope>NUCLEOTIDE SEQUENCE</scope>
    <source>
        <strain evidence="8">C68</strain>
    </source>
</reference>
<name>A0A2T4LMR0_STAEP</name>
<feature type="transmembrane region" description="Helical" evidence="6">
    <location>
        <begin position="260"/>
        <end position="281"/>
    </location>
</feature>
<feature type="transmembrane region" description="Helical" evidence="6">
    <location>
        <begin position="203"/>
        <end position="226"/>
    </location>
</feature>
<evidence type="ECO:0000256" key="4">
    <source>
        <dbReference type="ARBA" id="ARBA00022989"/>
    </source>
</evidence>
<feature type="transmembrane region" description="Helical" evidence="6">
    <location>
        <begin position="32"/>
        <end position="53"/>
    </location>
</feature>
<dbReference type="Proteomes" id="UP000648077">
    <property type="component" value="Unassembled WGS sequence"/>
</dbReference>
<feature type="transmembrane region" description="Helical" evidence="6">
    <location>
        <begin position="174"/>
        <end position="197"/>
    </location>
</feature>
<dbReference type="Proteomes" id="UP000622362">
    <property type="component" value="Unassembled WGS sequence"/>
</dbReference>
<evidence type="ECO:0000256" key="6">
    <source>
        <dbReference type="RuleBase" id="RU363041"/>
    </source>
</evidence>
<proteinExistence type="inferred from homology"/>
<evidence type="ECO:0000313" key="7">
    <source>
        <dbReference type="EMBL" id="MBF2229200.1"/>
    </source>
</evidence>
<dbReference type="EMBL" id="JADPYN010000019">
    <property type="protein sequence ID" value="MBF9304266.1"/>
    <property type="molecule type" value="Genomic_DNA"/>
</dbReference>
<gene>
    <name evidence="7" type="ORF">H3963_01820</name>
    <name evidence="8" type="ORF">I3V53_09295</name>
</gene>
<organism evidence="8 9">
    <name type="scientific">Staphylococcus epidermidis</name>
    <dbReference type="NCBI Taxonomy" id="1282"/>
    <lineage>
        <taxon>Bacteria</taxon>
        <taxon>Bacillati</taxon>
        <taxon>Bacillota</taxon>
        <taxon>Bacilli</taxon>
        <taxon>Bacillales</taxon>
        <taxon>Staphylococcaceae</taxon>
        <taxon>Staphylococcus</taxon>
    </lineage>
</organism>
<dbReference type="GO" id="GO:0005886">
    <property type="term" value="C:plasma membrane"/>
    <property type="evidence" value="ECO:0007669"/>
    <property type="project" value="UniProtKB-SubCell"/>
</dbReference>
<dbReference type="KEGG" id="seps:DP17_1112"/>
<dbReference type="EMBL" id="JACGQI010000002">
    <property type="protein sequence ID" value="MBF2229200.1"/>
    <property type="molecule type" value="Genomic_DNA"/>
</dbReference>
<comment type="subcellular location">
    <subcellularLocation>
        <location evidence="6">Cell membrane</location>
        <topology evidence="6">Multi-pass membrane protein</topology>
    </subcellularLocation>
    <subcellularLocation>
        <location evidence="1">Membrane</location>
        <topology evidence="1">Multi-pass membrane protein</topology>
    </subcellularLocation>
</comment>
<dbReference type="InterPro" id="IPR051598">
    <property type="entry name" value="TSUP/Inactive_protease-like"/>
</dbReference>
<feature type="transmembrane region" description="Helical" evidence="6">
    <location>
        <begin position="233"/>
        <end position="254"/>
    </location>
</feature>
<dbReference type="Pfam" id="PF01925">
    <property type="entry name" value="TauE"/>
    <property type="match status" value="1"/>
</dbReference>
<dbReference type="PANTHER" id="PTHR43701:SF12">
    <property type="entry name" value="MEMBRANE TRANSPORTER PROTEIN YTNM-RELATED"/>
    <property type="match status" value="1"/>
</dbReference>
<evidence type="ECO:0000313" key="8">
    <source>
        <dbReference type="EMBL" id="MBF9304266.1"/>
    </source>
</evidence>
<feature type="transmembrane region" description="Helical" evidence="6">
    <location>
        <begin position="102"/>
        <end position="120"/>
    </location>
</feature>
<evidence type="ECO:0000313" key="9">
    <source>
        <dbReference type="Proteomes" id="UP000622362"/>
    </source>
</evidence>
<dbReference type="PANTHER" id="PTHR43701">
    <property type="entry name" value="MEMBRANE TRANSPORTER PROTEIN MJ0441-RELATED"/>
    <property type="match status" value="1"/>
</dbReference>
<evidence type="ECO:0000256" key="3">
    <source>
        <dbReference type="ARBA" id="ARBA00022692"/>
    </source>
</evidence>
<keyword evidence="3 6" id="KW-0812">Transmembrane</keyword>
<keyword evidence="4 6" id="KW-1133">Transmembrane helix</keyword>
<dbReference type="InterPro" id="IPR002781">
    <property type="entry name" value="TM_pro_TauE-like"/>
</dbReference>
<dbReference type="RefSeq" id="WP_002438011.1">
    <property type="nucleotide sequence ID" value="NZ_AP019721.1"/>
</dbReference>